<dbReference type="Gene3D" id="1.10.10.10">
    <property type="entry name" value="Winged helix-like DNA-binding domain superfamily/Winged helix DNA-binding domain"/>
    <property type="match status" value="1"/>
</dbReference>
<feature type="domain" description="RNA polymerase sigma-70 region 2" evidence="5">
    <location>
        <begin position="41"/>
        <end position="103"/>
    </location>
</feature>
<evidence type="ECO:0000259" key="6">
    <source>
        <dbReference type="Pfam" id="PF08281"/>
    </source>
</evidence>
<comment type="caution">
    <text evidence="7">The sequence shown here is derived from an EMBL/GenBank/DDBJ whole genome shotgun (WGS) entry which is preliminary data.</text>
</comment>
<reference evidence="7 8" key="1">
    <citation type="submission" date="2020-08" db="EMBL/GenBank/DDBJ databases">
        <title>Sequencing the genomes of 1000 actinobacteria strains.</title>
        <authorList>
            <person name="Klenk H.-P."/>
        </authorList>
    </citation>
    <scope>NUCLEOTIDE SEQUENCE [LARGE SCALE GENOMIC DNA]</scope>
    <source>
        <strain evidence="7 8">DSM 15626</strain>
    </source>
</reference>
<dbReference type="InterPro" id="IPR013249">
    <property type="entry name" value="RNA_pol_sigma70_r4_t2"/>
</dbReference>
<dbReference type="SUPFAM" id="SSF88659">
    <property type="entry name" value="Sigma3 and sigma4 domains of RNA polymerase sigma factors"/>
    <property type="match status" value="1"/>
</dbReference>
<dbReference type="InterPro" id="IPR014284">
    <property type="entry name" value="RNA_pol_sigma-70_dom"/>
</dbReference>
<name>A0A841SI21_9ACTN</name>
<evidence type="ECO:0000256" key="2">
    <source>
        <dbReference type="ARBA" id="ARBA00023015"/>
    </source>
</evidence>
<dbReference type="EMBL" id="JACHKF010000001">
    <property type="protein sequence ID" value="MBB6569651.1"/>
    <property type="molecule type" value="Genomic_DNA"/>
</dbReference>
<evidence type="ECO:0000313" key="7">
    <source>
        <dbReference type="EMBL" id="MBB6569651.1"/>
    </source>
</evidence>
<dbReference type="PANTHER" id="PTHR43133">
    <property type="entry name" value="RNA POLYMERASE ECF-TYPE SIGMA FACTO"/>
    <property type="match status" value="1"/>
</dbReference>
<evidence type="ECO:0000256" key="4">
    <source>
        <dbReference type="ARBA" id="ARBA00023163"/>
    </source>
</evidence>
<keyword evidence="4" id="KW-0804">Transcription</keyword>
<dbReference type="InterPro" id="IPR036388">
    <property type="entry name" value="WH-like_DNA-bd_sf"/>
</dbReference>
<accession>A0A841SI21</accession>
<dbReference type="Proteomes" id="UP000553957">
    <property type="component" value="Unassembled WGS sequence"/>
</dbReference>
<dbReference type="GO" id="GO:0006352">
    <property type="term" value="P:DNA-templated transcription initiation"/>
    <property type="evidence" value="ECO:0007669"/>
    <property type="project" value="InterPro"/>
</dbReference>
<dbReference type="PANTHER" id="PTHR43133:SF25">
    <property type="entry name" value="RNA POLYMERASE SIGMA FACTOR RFAY-RELATED"/>
    <property type="match status" value="1"/>
</dbReference>
<evidence type="ECO:0000259" key="5">
    <source>
        <dbReference type="Pfam" id="PF04542"/>
    </source>
</evidence>
<keyword evidence="2" id="KW-0805">Transcription regulation</keyword>
<protein>
    <submittedName>
        <fullName evidence="7">RNA polymerase sigma-70 factor (ECF subfamily)</fullName>
    </submittedName>
</protein>
<gene>
    <name evidence="7" type="ORF">HNR71_005288</name>
</gene>
<dbReference type="SUPFAM" id="SSF88946">
    <property type="entry name" value="Sigma2 domain of RNA polymerase sigma factors"/>
    <property type="match status" value="1"/>
</dbReference>
<evidence type="ECO:0000256" key="1">
    <source>
        <dbReference type="ARBA" id="ARBA00010641"/>
    </source>
</evidence>
<dbReference type="Pfam" id="PF04542">
    <property type="entry name" value="Sigma70_r2"/>
    <property type="match status" value="1"/>
</dbReference>
<evidence type="ECO:0000313" key="8">
    <source>
        <dbReference type="Proteomes" id="UP000553957"/>
    </source>
</evidence>
<dbReference type="AlphaFoldDB" id="A0A841SI21"/>
<keyword evidence="3" id="KW-0731">Sigma factor</keyword>
<organism evidence="7 8">
    <name type="scientific">Kribbella sandramycini</name>
    <dbReference type="NCBI Taxonomy" id="60450"/>
    <lineage>
        <taxon>Bacteria</taxon>
        <taxon>Bacillati</taxon>
        <taxon>Actinomycetota</taxon>
        <taxon>Actinomycetes</taxon>
        <taxon>Propionibacteriales</taxon>
        <taxon>Kribbellaceae</taxon>
        <taxon>Kribbella</taxon>
    </lineage>
</organism>
<dbReference type="Gene3D" id="1.10.1740.10">
    <property type="match status" value="1"/>
</dbReference>
<dbReference type="InterPro" id="IPR007627">
    <property type="entry name" value="RNA_pol_sigma70_r2"/>
</dbReference>
<dbReference type="InterPro" id="IPR013325">
    <property type="entry name" value="RNA_pol_sigma_r2"/>
</dbReference>
<dbReference type="GO" id="GO:0016987">
    <property type="term" value="F:sigma factor activity"/>
    <property type="evidence" value="ECO:0007669"/>
    <property type="project" value="UniProtKB-KW"/>
</dbReference>
<dbReference type="InterPro" id="IPR013324">
    <property type="entry name" value="RNA_pol_sigma_r3/r4-like"/>
</dbReference>
<dbReference type="RefSeq" id="WP_202885779.1">
    <property type="nucleotide sequence ID" value="NZ_BAAAGT010000002.1"/>
</dbReference>
<proteinExistence type="inferred from homology"/>
<sequence>MTVLATAVRTGVERPLPDETVPIQRRSEWLNPGDELRFAELYDAHYPKVLAYLISRAGRQLAEEAASETFVVAWRRFGDLPHDPLPWLLGVARNVLRDSHRASVRYEAAVEQFQHWAETTTGDVADGVVDRSEVLRAVAELADQDRELLILTAWHAMSARDAAQVLGCSRATFFVRLHRARRRLAAKLLGASTHTSVVASERTPK</sequence>
<dbReference type="Pfam" id="PF08281">
    <property type="entry name" value="Sigma70_r4_2"/>
    <property type="match status" value="1"/>
</dbReference>
<dbReference type="GO" id="GO:0003677">
    <property type="term" value="F:DNA binding"/>
    <property type="evidence" value="ECO:0007669"/>
    <property type="project" value="InterPro"/>
</dbReference>
<evidence type="ECO:0000256" key="3">
    <source>
        <dbReference type="ARBA" id="ARBA00023082"/>
    </source>
</evidence>
<dbReference type="NCBIfam" id="TIGR02937">
    <property type="entry name" value="sigma70-ECF"/>
    <property type="match status" value="1"/>
</dbReference>
<feature type="domain" description="RNA polymerase sigma factor 70 region 4 type 2" evidence="6">
    <location>
        <begin position="133"/>
        <end position="184"/>
    </location>
</feature>
<dbReference type="InterPro" id="IPR039425">
    <property type="entry name" value="RNA_pol_sigma-70-like"/>
</dbReference>
<comment type="similarity">
    <text evidence="1">Belongs to the sigma-70 factor family. ECF subfamily.</text>
</comment>